<gene>
    <name evidence="1" type="ORF">NWI01_27110</name>
</gene>
<dbReference type="AlphaFoldDB" id="A0A4Y3WG98"/>
<reference evidence="1 2" key="1">
    <citation type="submission" date="2019-06" db="EMBL/GenBank/DDBJ databases">
        <title>Whole genome shotgun sequence of Nitrobacter winogradskyi NBRC 14297.</title>
        <authorList>
            <person name="Hosoyama A."/>
            <person name="Uohara A."/>
            <person name="Ohji S."/>
            <person name="Ichikawa N."/>
        </authorList>
    </citation>
    <scope>NUCLEOTIDE SEQUENCE [LARGE SCALE GENOMIC DNA]</scope>
    <source>
        <strain evidence="1 2">NBRC 14297</strain>
    </source>
</reference>
<proteinExistence type="predicted"/>
<name>A0A4Y3WG98_NITWI</name>
<comment type="caution">
    <text evidence="1">The sequence shown here is derived from an EMBL/GenBank/DDBJ whole genome shotgun (WGS) entry which is preliminary data.</text>
</comment>
<accession>A0A4Y3WG98</accession>
<sequence length="81" mass="9146">MLCAGQWTALQFYAGHVAEIATRSVQNFFGGSGGDNRDWERQQSQFVCKCSHLRQSVQIGGDDHFFNIRASNMLYDIFGKP</sequence>
<dbReference type="Proteomes" id="UP000318825">
    <property type="component" value="Unassembled WGS sequence"/>
</dbReference>
<dbReference type="EMBL" id="BJNF01000079">
    <property type="protein sequence ID" value="GEC16819.1"/>
    <property type="molecule type" value="Genomic_DNA"/>
</dbReference>
<evidence type="ECO:0000313" key="1">
    <source>
        <dbReference type="EMBL" id="GEC16819.1"/>
    </source>
</evidence>
<organism evidence="1 2">
    <name type="scientific">Nitrobacter winogradskyi</name>
    <name type="common">Nitrobacter agilis</name>
    <dbReference type="NCBI Taxonomy" id="913"/>
    <lineage>
        <taxon>Bacteria</taxon>
        <taxon>Pseudomonadati</taxon>
        <taxon>Pseudomonadota</taxon>
        <taxon>Alphaproteobacteria</taxon>
        <taxon>Hyphomicrobiales</taxon>
        <taxon>Nitrobacteraceae</taxon>
        <taxon>Nitrobacter</taxon>
    </lineage>
</organism>
<protein>
    <submittedName>
        <fullName evidence="1">Uncharacterized protein</fullName>
    </submittedName>
</protein>
<evidence type="ECO:0000313" key="2">
    <source>
        <dbReference type="Proteomes" id="UP000318825"/>
    </source>
</evidence>